<evidence type="ECO:0000259" key="3">
    <source>
        <dbReference type="Pfam" id="PF12509"/>
    </source>
</evidence>
<feature type="compositionally biased region" description="Basic and acidic residues" evidence="2">
    <location>
        <begin position="1052"/>
        <end position="1061"/>
    </location>
</feature>
<evidence type="ECO:0000256" key="1">
    <source>
        <dbReference type="ARBA" id="ARBA00008058"/>
    </source>
</evidence>
<dbReference type="InterPro" id="IPR056243">
    <property type="entry name" value="TASOR_ab_dom"/>
</dbReference>
<feature type="compositionally biased region" description="Low complexity" evidence="2">
    <location>
        <begin position="2318"/>
        <end position="2328"/>
    </location>
</feature>
<feature type="region of interest" description="Disordered" evidence="2">
    <location>
        <begin position="986"/>
        <end position="1006"/>
    </location>
</feature>
<feature type="region of interest" description="Disordered" evidence="2">
    <location>
        <begin position="1893"/>
        <end position="1964"/>
    </location>
</feature>
<feature type="compositionally biased region" description="Basic and acidic residues" evidence="2">
    <location>
        <begin position="1744"/>
        <end position="1754"/>
    </location>
</feature>
<feature type="region of interest" description="Disordered" evidence="2">
    <location>
        <begin position="1744"/>
        <end position="1774"/>
    </location>
</feature>
<feature type="compositionally biased region" description="Basic and acidic residues" evidence="2">
    <location>
        <begin position="1950"/>
        <end position="1964"/>
    </location>
</feature>
<protein>
    <submittedName>
        <fullName evidence="6">Uncharacterized protein</fullName>
    </submittedName>
</protein>
<reference evidence="6 7" key="1">
    <citation type="submission" date="2019-06" db="EMBL/GenBank/DDBJ databases">
        <title>Draft genomes of female and male turbot (Scophthalmus maximus).</title>
        <authorList>
            <person name="Xu H."/>
            <person name="Xu X.-W."/>
            <person name="Shao C."/>
            <person name="Chen S."/>
        </authorList>
    </citation>
    <scope>NUCLEOTIDE SEQUENCE [LARGE SCALE GENOMIC DNA]</scope>
    <source>
        <strain evidence="6">Ysfricsl-2016a</strain>
        <tissue evidence="6">Blood</tissue>
    </source>
</reference>
<comment type="similarity">
    <text evidence="1">Belongs to the TASOR family.</text>
</comment>
<gene>
    <name evidence="6" type="ORF">F2P81_006568</name>
</gene>
<feature type="region of interest" description="Disordered" evidence="2">
    <location>
        <begin position="2550"/>
        <end position="2578"/>
    </location>
</feature>
<dbReference type="GO" id="GO:0005654">
    <property type="term" value="C:nucleoplasm"/>
    <property type="evidence" value="ECO:0007669"/>
    <property type="project" value="TreeGrafter"/>
</dbReference>
<feature type="region of interest" description="Disordered" evidence="2">
    <location>
        <begin position="1636"/>
        <end position="1670"/>
    </location>
</feature>
<evidence type="ECO:0000313" key="6">
    <source>
        <dbReference type="EMBL" id="KAF0040670.1"/>
    </source>
</evidence>
<feature type="compositionally biased region" description="Polar residues" evidence="2">
    <location>
        <begin position="735"/>
        <end position="752"/>
    </location>
</feature>
<feature type="compositionally biased region" description="Basic and acidic residues" evidence="2">
    <location>
        <begin position="1446"/>
        <end position="1457"/>
    </location>
</feature>
<dbReference type="GO" id="GO:0045814">
    <property type="term" value="P:negative regulation of gene expression, epigenetic"/>
    <property type="evidence" value="ECO:0007669"/>
    <property type="project" value="InterPro"/>
</dbReference>
<feature type="domain" description="TASOR PIN" evidence="5">
    <location>
        <begin position="2758"/>
        <end position="2894"/>
    </location>
</feature>
<dbReference type="Proteomes" id="UP000438429">
    <property type="component" value="Unassembled WGS sequence"/>
</dbReference>
<feature type="region of interest" description="Disordered" evidence="2">
    <location>
        <begin position="921"/>
        <end position="950"/>
    </location>
</feature>
<dbReference type="InterPro" id="IPR056242">
    <property type="entry name" value="PIN_TASOR"/>
</dbReference>
<dbReference type="InterPro" id="IPR022188">
    <property type="entry name" value="TASOR_DUF3715"/>
</dbReference>
<name>A0A6A4T9T8_SCOMX</name>
<feature type="compositionally biased region" description="Polar residues" evidence="2">
    <location>
        <begin position="986"/>
        <end position="998"/>
    </location>
</feature>
<feature type="compositionally biased region" description="Basic and acidic residues" evidence="2">
    <location>
        <begin position="2550"/>
        <end position="2573"/>
    </location>
</feature>
<feature type="region of interest" description="Disordered" evidence="2">
    <location>
        <begin position="2265"/>
        <end position="2333"/>
    </location>
</feature>
<sequence>MSLSSYSATTATGRGARRCCVLAPVSDSSDVFQNSILAPLRSAYLYEESKQSFRYTSAVLVKNARLEQKYEAFRANRRQAGYSEEDMEETYGFLLFDDINKAHALGETGVLTGNGTCTTLGDPGKGVYISMYSDCLDLNRWYHGKSGYIAIIRLTKGRVKQVLENYTQNFTSPTVGFDCHVSEELPSVSAETSCFLAFERTQYYMYELLDGGSTETDQSPSAACPFAIVSFSYTDTKATLVQPQETSEEKKLVCHYLAWTGQLQIGTKFYDVGLRSTAGALIPTKLPPVVKVDRAISMPDLIQLLPRAAFETCFSGEVDLGGLYCSLCELVPSVAEEANLLSLLLQEIKEKDLALPVPLNDGGFLILLHSSHLLTYDDNGSNATEVLQGMFIFPGSRVIERGTKSGQRKATISSEILRVLPVLSYAEGEVEKTPFNSTEELCEVLAQHMQTYAALINPRLDFSPSREVIIFPDQYDVRDDHKHLYSSPEWTNKSIQSFRSYMSKPVSFQLPVSKASGILAAGQEEQREDLDDDVYICLSSPEQAPASPVGMGSEDQLTDQNSCITSTEAQVCLITVPHNVVPDDLQAGDATKVNEKSDLTVLIKTDEAGAKKSLTPPTSDDLSAELIVSITSAEQTVTNERLNAISTVPATKYDDFQIPGFSAPKLQTEGVSTLHDETVEIKKDCQEVTNFIDTKQKEVRRGHSKCLKKASESCVEILSLQTVKIPGGNNISISQKANQAKESSGHSQLNNTDWRKSRRRKRIFGKLSPRNKKLRRAPVGLTVAEEQKTDPGQQSLEDTILMELEICPLKKKTERWDLRPVISECGRILVPHGYVDMADQIQSLKHKLQCTKDERYLEKVLADTPVNAHDNVEMEQESTTAPETAVDETEVNTSKDGGNHLQNVVNSHLDNEHGLLRQSDNGLLSVNPESSEQSSKNGCIDTPPSEEVKETKSFFPGKCTTKGEFLLSKLKSVLLKAKRKHNSLGSEVTKTDTDQNTEPCLKKGKDDSDVDALKSNAITSVHDTNVGVKDVTKLLSVDPLFAYALGLTPKEKPETVQKTEGQDAQLSKDSPETLDQAISNKQHKIIHRPPPIFPRRGRIKTLKKHQGVSEENVKRKWWLHFQTPACFPAEKLKNKSCTRDNSVRTTVKEKKMNNCCSSTDALNLLADLALSASNDQVPPQPALEGKPETSLKKLGLTKDETNAEQESLLHALLRQPAARPFQPLESPSPSPPVGDTELVSLISKEHAYSLHPSSPLLLGLPGSPFQASPLSGSTKMLHHQQQLYGDGIQTAQPTVRQKDRGERNHKTQEYLKKHVVCRRKFRYSRTFVDKDGSVQVTKQWDENYDFNRDSKFASDSKSKAVMRALHGPWDFSIHDNTEEVRLIVHMWIGLFYSRSTARYFHVDSNFTNLCLEDSDSLEMSSGMESAPAKSEQKANSFGAFPSITDTEDHSDSKALDLSKNDDSVLDQGSLILDLSLRNSSAATVLSDRQINREDSSFSSERKKASEILNTLKSLVGLQEASTLQCCKTTVPATEIINEVNDISSHNESAKTCSPSQKAGCLEHIDIPSFIGNGSFSPPQVETESRSLWTENVQTTSGIGHMSHGCNNEEAHMKNDIENSQTSEMSLVQKYATDLSKSMTDKDVESNKEADEVAHADENDEIQSQDGKNWEVKENPREVDNIQPSPEVIHTGDGSLYKESDIVCNGNCFGNEKLSSREETIAVSSGQAENVNEDVDFCTVHNDKMTENPLGKDDRLDENDSGVSAVETDSDMSNQPLHMMCDGPDSVQDCFTDCSRHAPFLEQPPQAFQDSKLEKLCADGSALTDELAISEKAPHMPYEMEPVHNVPAVEENSENYSCLADEAHYQKATLPISDEGICSLDGSCVARFIPPTKDSLETGNSDDHEDQETNLNVTERKDGNSSQEESFHHQSHSPQCEARKRCEEEAVTGETDLKMNKSTEGRETSHSGLIIPSIAIDIVQLHISHSQDKVEEVVQDQKGIQFISETACSDLPEDVCSTSETYSRKEELHGLKISPLDVGETNQPVIFGSESDDRSRTQTPTLDEKPFDCIPCSGPGISTEKTCINTTPRCLSKSSTPISDKMPLEQKLCHKSRVNSDPISHDGQHHDLEQRTLRVLQSIDKFLSKSNQLTNDMKNCLDQKPNLFRKYTPPCLVPSHTSPLAVVSASTSQELPKESSDDFLVSPYKSQLEEVLGVKLQVKKTDSPLPKHSFERPDAFQETSIGQVYCHSYRSSPSTECFQTIETDVDQGGDMPQSNLNNRPHSYSQSPVMAVNPSKSDESQSDCIPKDGLIERSPKNKLTKTPTVNYTTPTPMPLEKKTDIFEENSGLNGDKQECSEFSSKSNLLSNVNDSNLDEATLSSSLSMHSFELEKSGGHQGFLTHSLLEKVGQTTKENNEMDQKDCSEAPASYVDDKDNNMIDDSLILGPQTSLTCTVFNTSQKRSHSFLEQVSQRCLQDDPTQASMEQECLIFSEQMKQLSKKSKSKRGPSQQDKHDKLTSSCASPVTVHFSSLEEQEDSLDLLDASSLARQKIKVDMSDRKDRADSKEEEGTLHPEKLSQGTGNLKEPAVVSCVTAKCAELYEAMMDDVCAVGKVPPKPKHLGVNRGSKNREPSHLFDFCDQMKREMDESFRSNLNSFVKKSCKTKYRFYMLVTSDDALFDETKAQLEAVGHTAVQPSEFFLGEGSSSSLLIILRNEDIAEHICEVPHLLELKKAPGVLFAGIDEPDDVVNLTHQELFTRGGFIMFDRAALEPLSLCNMEKCSEILRVLSRTGKWKWLLHYRDSRRLKENARLSAEDKEKKCFLNSCEDTGFLEVLPYHECDLMSRDQPDYLSCLVRLQVQNISARYPIFITDTTTDSAFGRNGILTMTVNSFLEKTPSETFYS</sequence>
<feature type="region of interest" description="Disordered" evidence="2">
    <location>
        <begin position="872"/>
        <end position="904"/>
    </location>
</feature>
<feature type="compositionally biased region" description="Basic and acidic residues" evidence="2">
    <location>
        <begin position="2303"/>
        <end position="2313"/>
    </location>
</feature>
<comment type="caution">
    <text evidence="6">The sequence shown here is derived from an EMBL/GenBank/DDBJ whole genome shotgun (WGS) entry which is preliminary data.</text>
</comment>
<dbReference type="Pfam" id="PF12509">
    <property type="entry name" value="DUF3715"/>
    <property type="match status" value="1"/>
</dbReference>
<dbReference type="PANTHER" id="PTHR16207">
    <property type="entry name" value="SET DOMAIN-CONTAINING PROTEIN"/>
    <property type="match status" value="1"/>
</dbReference>
<proteinExistence type="inferred from homology"/>
<feature type="compositionally biased region" description="Basic residues" evidence="2">
    <location>
        <begin position="756"/>
        <end position="769"/>
    </location>
</feature>
<accession>A0A6A4T9T8</accession>
<feature type="region of interest" description="Disordered" evidence="2">
    <location>
        <begin position="2496"/>
        <end position="2517"/>
    </location>
</feature>
<feature type="region of interest" description="Disordered" evidence="2">
    <location>
        <begin position="1052"/>
        <end position="1072"/>
    </location>
</feature>
<evidence type="ECO:0000256" key="2">
    <source>
        <dbReference type="SAM" id="MobiDB-lite"/>
    </source>
</evidence>
<dbReference type="EMBL" id="VEVO01000006">
    <property type="protein sequence ID" value="KAF0040670.1"/>
    <property type="molecule type" value="Genomic_DNA"/>
</dbReference>
<organism evidence="6 7">
    <name type="scientific">Scophthalmus maximus</name>
    <name type="common">Turbot</name>
    <name type="synonym">Psetta maxima</name>
    <dbReference type="NCBI Taxonomy" id="52904"/>
    <lineage>
        <taxon>Eukaryota</taxon>
        <taxon>Metazoa</taxon>
        <taxon>Chordata</taxon>
        <taxon>Craniata</taxon>
        <taxon>Vertebrata</taxon>
        <taxon>Euteleostomi</taxon>
        <taxon>Actinopterygii</taxon>
        <taxon>Neopterygii</taxon>
        <taxon>Teleostei</taxon>
        <taxon>Neoteleostei</taxon>
        <taxon>Acanthomorphata</taxon>
        <taxon>Carangaria</taxon>
        <taxon>Pleuronectiformes</taxon>
        <taxon>Pleuronectoidei</taxon>
        <taxon>Scophthalmidae</taxon>
        <taxon>Scophthalmus</taxon>
    </lineage>
</organism>
<evidence type="ECO:0000259" key="5">
    <source>
        <dbReference type="Pfam" id="PF24630"/>
    </source>
</evidence>
<feature type="compositionally biased region" description="Basic and acidic residues" evidence="2">
    <location>
        <begin position="1638"/>
        <end position="1656"/>
    </location>
</feature>
<feature type="region of interest" description="Disordered" evidence="2">
    <location>
        <begin position="735"/>
        <end position="769"/>
    </location>
</feature>
<feature type="region of interest" description="Disordered" evidence="2">
    <location>
        <begin position="1420"/>
        <end position="1457"/>
    </location>
</feature>
<feature type="domain" description="TASOR pseudo-PARP" evidence="3">
    <location>
        <begin position="78"/>
        <end position="220"/>
    </location>
</feature>
<dbReference type="Pfam" id="PF23314">
    <property type="entry name" value="TASOR_alpha-beta"/>
    <property type="match status" value="1"/>
</dbReference>
<feature type="compositionally biased region" description="Polar residues" evidence="2">
    <location>
        <begin position="891"/>
        <end position="904"/>
    </location>
</feature>
<feature type="compositionally biased region" description="Polar residues" evidence="2">
    <location>
        <begin position="921"/>
        <end position="937"/>
    </location>
</feature>
<dbReference type="Pfam" id="PF24630">
    <property type="entry name" value="PIN_TASOR"/>
    <property type="match status" value="1"/>
</dbReference>
<evidence type="ECO:0000313" key="7">
    <source>
        <dbReference type="Proteomes" id="UP000438429"/>
    </source>
</evidence>
<evidence type="ECO:0000259" key="4">
    <source>
        <dbReference type="Pfam" id="PF23314"/>
    </source>
</evidence>
<feature type="compositionally biased region" description="Polar residues" evidence="2">
    <location>
        <begin position="2271"/>
        <end position="2286"/>
    </location>
</feature>
<dbReference type="InterPro" id="IPR046432">
    <property type="entry name" value="TASOR"/>
</dbReference>
<dbReference type="PANTHER" id="PTHR16207:SF10">
    <property type="entry name" value="PROTEIN TASOR 2"/>
    <property type="match status" value="1"/>
</dbReference>
<feature type="domain" description="TASOR alpha/beta" evidence="4">
    <location>
        <begin position="2660"/>
        <end position="2754"/>
    </location>
</feature>